<accession>A0AAD4NUV1</accession>
<comment type="caution">
    <text evidence="2">The sequence shown here is derived from an EMBL/GenBank/DDBJ whole genome shotgun (WGS) entry which is preliminary data.</text>
</comment>
<protein>
    <submittedName>
        <fullName evidence="2">Uncharacterized protein</fullName>
    </submittedName>
</protein>
<keyword evidence="3" id="KW-1185">Reference proteome</keyword>
<evidence type="ECO:0000313" key="3">
    <source>
        <dbReference type="Proteomes" id="UP001199106"/>
    </source>
</evidence>
<proteinExistence type="predicted"/>
<sequence length="100" mass="10955">MAGSPKKFSTGLSHVEESEVHKPAVIKKVPTKNKDGSYHKSPTSLFGPHAVTRYLRIPQTGNITSVRPMVFLPELLRSPGILFRLFQNGADAQALARIST</sequence>
<dbReference type="AlphaFoldDB" id="A0AAD4NUV1"/>
<dbReference type="Proteomes" id="UP001199106">
    <property type="component" value="Unassembled WGS sequence"/>
</dbReference>
<name>A0AAD4NUV1_9PLEO</name>
<dbReference type="EMBL" id="JAANER010000001">
    <property type="protein sequence ID" value="KAG9195158.1"/>
    <property type="molecule type" value="Genomic_DNA"/>
</dbReference>
<organism evidence="2 3">
    <name type="scientific">Alternaria panax</name>
    <dbReference type="NCBI Taxonomy" id="48097"/>
    <lineage>
        <taxon>Eukaryota</taxon>
        <taxon>Fungi</taxon>
        <taxon>Dikarya</taxon>
        <taxon>Ascomycota</taxon>
        <taxon>Pezizomycotina</taxon>
        <taxon>Dothideomycetes</taxon>
        <taxon>Pleosporomycetidae</taxon>
        <taxon>Pleosporales</taxon>
        <taxon>Pleosporineae</taxon>
        <taxon>Pleosporaceae</taxon>
        <taxon>Alternaria</taxon>
        <taxon>Alternaria sect. Panax</taxon>
    </lineage>
</organism>
<evidence type="ECO:0000256" key="1">
    <source>
        <dbReference type="SAM" id="MobiDB-lite"/>
    </source>
</evidence>
<evidence type="ECO:0000313" key="2">
    <source>
        <dbReference type="EMBL" id="KAG9195158.1"/>
    </source>
</evidence>
<gene>
    <name evidence="2" type="ORF">G6011_00278</name>
</gene>
<reference evidence="2" key="1">
    <citation type="submission" date="2021-07" db="EMBL/GenBank/DDBJ databases">
        <title>Genome Resource of American Ginseng Black Spot Pathogen Alternaria panax.</title>
        <authorList>
            <person name="Qiu C."/>
            <person name="Wang W."/>
            <person name="Liu Z."/>
        </authorList>
    </citation>
    <scope>NUCLEOTIDE SEQUENCE</scope>
    <source>
        <strain evidence="2">BNCC115425</strain>
    </source>
</reference>
<feature type="region of interest" description="Disordered" evidence="1">
    <location>
        <begin position="1"/>
        <end position="44"/>
    </location>
</feature>